<reference evidence="2" key="1">
    <citation type="submission" date="2017-01" db="EMBL/GenBank/DDBJ databases">
        <title>Comparative genomics of anhydrobiosis in the tardigrade Hypsibius dujardini.</title>
        <authorList>
            <person name="Yoshida Y."/>
            <person name="Koutsovoulos G."/>
            <person name="Laetsch D."/>
            <person name="Stevens L."/>
            <person name="Kumar S."/>
            <person name="Horikawa D."/>
            <person name="Ishino K."/>
            <person name="Komine S."/>
            <person name="Tomita M."/>
            <person name="Blaxter M."/>
            <person name="Arakawa K."/>
        </authorList>
    </citation>
    <scope>NUCLEOTIDE SEQUENCE [LARGE SCALE GENOMIC DNA]</scope>
    <source>
        <strain evidence="2">Z151</strain>
    </source>
</reference>
<gene>
    <name evidence="1" type="ORF">BV898_14555</name>
</gene>
<dbReference type="InterPro" id="IPR010736">
    <property type="entry name" value="SHIPPO-rpt"/>
</dbReference>
<dbReference type="EMBL" id="MTYJ01000180">
    <property type="protein sequence ID" value="OWA50024.1"/>
    <property type="molecule type" value="Genomic_DNA"/>
</dbReference>
<evidence type="ECO:0000313" key="1">
    <source>
        <dbReference type="EMBL" id="OWA50024.1"/>
    </source>
</evidence>
<dbReference type="GO" id="GO:0005856">
    <property type="term" value="C:cytoskeleton"/>
    <property type="evidence" value="ECO:0007669"/>
    <property type="project" value="TreeGrafter"/>
</dbReference>
<comment type="caution">
    <text evidence="1">The sequence shown here is derived from an EMBL/GenBank/DDBJ whole genome shotgun (WGS) entry which is preliminary data.</text>
</comment>
<accession>A0A9X6NAD2</accession>
<protein>
    <submittedName>
        <fullName evidence="1">Outer dense fiber protein 3</fullName>
    </submittedName>
</protein>
<name>A0A9X6NAD2_HYPEX</name>
<evidence type="ECO:0000313" key="2">
    <source>
        <dbReference type="Proteomes" id="UP000192578"/>
    </source>
</evidence>
<keyword evidence="2" id="KW-1185">Reference proteome</keyword>
<dbReference type="AlphaFoldDB" id="A0A9X6NAD2"/>
<dbReference type="Proteomes" id="UP000192578">
    <property type="component" value="Unassembled WGS sequence"/>
</dbReference>
<dbReference type="InterPro" id="IPR051291">
    <property type="entry name" value="CIMAP"/>
</dbReference>
<dbReference type="Pfam" id="PF07004">
    <property type="entry name" value="SHIPPO-rpt"/>
    <property type="match status" value="5"/>
</dbReference>
<proteinExistence type="predicted"/>
<organism evidence="1 2">
    <name type="scientific">Hypsibius exemplaris</name>
    <name type="common">Freshwater tardigrade</name>
    <dbReference type="NCBI Taxonomy" id="2072580"/>
    <lineage>
        <taxon>Eukaryota</taxon>
        <taxon>Metazoa</taxon>
        <taxon>Ecdysozoa</taxon>
        <taxon>Tardigrada</taxon>
        <taxon>Eutardigrada</taxon>
        <taxon>Parachela</taxon>
        <taxon>Hypsibioidea</taxon>
        <taxon>Hypsibiidae</taxon>
        <taxon>Hypsibius</taxon>
    </lineage>
</organism>
<dbReference type="PANTHER" id="PTHR21580:SF28">
    <property type="entry name" value="BOREALIN N-TERMINAL DOMAIN-CONTAINING PROTEIN-RELATED"/>
    <property type="match status" value="1"/>
</dbReference>
<sequence length="259" mass="28816">MPFVIEQKPSYPIAAKLTGPGPGAYMLPSAIGWDGFQHCGHNVRLYRSPAYTMRKMLFIKDAVGSPGPAAHAYPAKMVHIGMVQVPAYSMGIKLPDLRKDTTPAPDAYDVVNHDPRRYRAPHWDMALTAPKNKANTFPAPNHYHIPKLIGAKSPYIQNPPAFSMRQKLNLGGFTEDFIHTPGANRYEIVPLEMVKVRAPAYTMKSRRPDLVGLNVPGPATYSPNLSNRVRAPHYSLGHKHSMYLAPFTVPEPDVLLDWD</sequence>
<dbReference type="PANTHER" id="PTHR21580">
    <property type="entry name" value="SHIPPO-1-RELATED"/>
    <property type="match status" value="1"/>
</dbReference>
<dbReference type="OrthoDB" id="429991at2759"/>